<accession>A0A4R6SHA7</accession>
<evidence type="ECO:0000313" key="1">
    <source>
        <dbReference type="EMBL" id="TDQ01003.1"/>
    </source>
</evidence>
<evidence type="ECO:0000313" key="2">
    <source>
        <dbReference type="Proteomes" id="UP000295444"/>
    </source>
</evidence>
<keyword evidence="2" id="KW-1185">Reference proteome</keyword>
<proteinExistence type="predicted"/>
<dbReference type="EMBL" id="SNXZ01000002">
    <property type="protein sequence ID" value="TDQ01003.1"/>
    <property type="molecule type" value="Genomic_DNA"/>
</dbReference>
<name>A0A4R6SHA7_LABRH</name>
<comment type="caution">
    <text evidence="1">The sequence shown here is derived from an EMBL/GenBank/DDBJ whole genome shotgun (WGS) entry which is preliminary data.</text>
</comment>
<reference evidence="1 2" key="1">
    <citation type="submission" date="2019-03" db="EMBL/GenBank/DDBJ databases">
        <title>Genomic Encyclopedia of Type Strains, Phase IV (KMG-IV): sequencing the most valuable type-strain genomes for metagenomic binning, comparative biology and taxonomic classification.</title>
        <authorList>
            <person name="Goeker M."/>
        </authorList>
    </citation>
    <scope>NUCLEOTIDE SEQUENCE [LARGE SCALE GENOMIC DNA]</scope>
    <source>
        <strain evidence="1 2">DSM 45361</strain>
    </source>
</reference>
<organism evidence="1 2">
    <name type="scientific">Labedaea rhizosphaerae</name>
    <dbReference type="NCBI Taxonomy" id="598644"/>
    <lineage>
        <taxon>Bacteria</taxon>
        <taxon>Bacillati</taxon>
        <taxon>Actinomycetota</taxon>
        <taxon>Actinomycetes</taxon>
        <taxon>Pseudonocardiales</taxon>
        <taxon>Pseudonocardiaceae</taxon>
        <taxon>Labedaea</taxon>
    </lineage>
</organism>
<sequence length="223" mass="24801">MSLVCTDWPTGARSASTVLAVAIVWCPLGSRTIDSVLALAEGSWARDGIDETWRAAGWLQPGRPGPAKLVFDEMTYVLDAGERPATIGMEFDPDRITSIALSFATFHDATDPADPDVADLVDSVYSAHWQADPGADRRRFDALWRIGYRELEARLDAPEAAGYHDEQWQYGVWRVDDTLITVYQGEDFESYSTMDSASVGLLRFPRTEKVPDGKWLYELMCGV</sequence>
<dbReference type="Proteomes" id="UP000295444">
    <property type="component" value="Unassembled WGS sequence"/>
</dbReference>
<dbReference type="AlphaFoldDB" id="A0A4R6SHA7"/>
<gene>
    <name evidence="1" type="ORF">EV186_102870</name>
</gene>
<protein>
    <submittedName>
        <fullName evidence="1">Uncharacterized protein</fullName>
    </submittedName>
</protein>